<dbReference type="Proteomes" id="UP001596074">
    <property type="component" value="Unassembled WGS sequence"/>
</dbReference>
<evidence type="ECO:0008006" key="3">
    <source>
        <dbReference type="Google" id="ProtNLM"/>
    </source>
</evidence>
<keyword evidence="2" id="KW-1185">Reference proteome</keyword>
<gene>
    <name evidence="1" type="ORF">ACFPZN_28735</name>
</gene>
<dbReference type="EMBL" id="JBHSON010000043">
    <property type="protein sequence ID" value="MFC5749628.1"/>
    <property type="molecule type" value="Genomic_DNA"/>
</dbReference>
<name>A0ABW1A506_9ACTN</name>
<accession>A0ABW1A506</accession>
<dbReference type="RefSeq" id="WP_378285356.1">
    <property type="nucleotide sequence ID" value="NZ_JBHSON010000043.1"/>
</dbReference>
<evidence type="ECO:0000313" key="1">
    <source>
        <dbReference type="EMBL" id="MFC5749628.1"/>
    </source>
</evidence>
<sequence>MTGDVELLEALRGALMAEGWCAVPRYHEVPGRLRVWHPSNPVVGETVNVACERDGLWFRSSTGALMARRHDIPGAVAYVERELGALVRPHAPV</sequence>
<comment type="caution">
    <text evidence="1">The sequence shown here is derived from an EMBL/GenBank/DDBJ whole genome shotgun (WGS) entry which is preliminary data.</text>
</comment>
<organism evidence="1 2">
    <name type="scientific">Actinomadura rugatobispora</name>
    <dbReference type="NCBI Taxonomy" id="1994"/>
    <lineage>
        <taxon>Bacteria</taxon>
        <taxon>Bacillati</taxon>
        <taxon>Actinomycetota</taxon>
        <taxon>Actinomycetes</taxon>
        <taxon>Streptosporangiales</taxon>
        <taxon>Thermomonosporaceae</taxon>
        <taxon>Actinomadura</taxon>
    </lineage>
</organism>
<reference evidence="2" key="1">
    <citation type="journal article" date="2019" name="Int. J. Syst. Evol. Microbiol.">
        <title>The Global Catalogue of Microorganisms (GCM) 10K type strain sequencing project: providing services to taxonomists for standard genome sequencing and annotation.</title>
        <authorList>
            <consortium name="The Broad Institute Genomics Platform"/>
            <consortium name="The Broad Institute Genome Sequencing Center for Infectious Disease"/>
            <person name="Wu L."/>
            <person name="Ma J."/>
        </authorList>
    </citation>
    <scope>NUCLEOTIDE SEQUENCE [LARGE SCALE GENOMIC DNA]</scope>
    <source>
        <strain evidence="2">KCTC 42087</strain>
    </source>
</reference>
<proteinExistence type="predicted"/>
<evidence type="ECO:0000313" key="2">
    <source>
        <dbReference type="Proteomes" id="UP001596074"/>
    </source>
</evidence>
<protein>
    <recommendedName>
        <fullName evidence="3">DUF317 domain-containing protein</fullName>
    </recommendedName>
</protein>